<dbReference type="RefSeq" id="WP_317981462.1">
    <property type="nucleotide sequence ID" value="NZ_BTCL01000020.1"/>
</dbReference>
<name>A0ABQ6NQY7_9BACL</name>
<keyword evidence="2" id="KW-0732">Signal</keyword>
<comment type="caution">
    <text evidence="3">The sequence shown here is derived from an EMBL/GenBank/DDBJ whole genome shotgun (WGS) entry which is preliminary data.</text>
</comment>
<dbReference type="EMBL" id="BTCL01000020">
    <property type="protein sequence ID" value="GMK47511.1"/>
    <property type="molecule type" value="Genomic_DNA"/>
</dbReference>
<evidence type="ECO:0000256" key="2">
    <source>
        <dbReference type="SAM" id="SignalP"/>
    </source>
</evidence>
<gene>
    <name evidence="3" type="ORF">PghCCS26_46410</name>
</gene>
<evidence type="ECO:0000313" key="4">
    <source>
        <dbReference type="Proteomes" id="UP001285921"/>
    </source>
</evidence>
<keyword evidence="1" id="KW-0812">Transmembrane</keyword>
<feature type="signal peptide" evidence="2">
    <location>
        <begin position="1"/>
        <end position="24"/>
    </location>
</feature>
<keyword evidence="4" id="KW-1185">Reference proteome</keyword>
<feature type="transmembrane region" description="Helical" evidence="1">
    <location>
        <begin position="95"/>
        <end position="115"/>
    </location>
</feature>
<organism evidence="3 4">
    <name type="scientific">Paenibacillus glycanilyticus</name>
    <dbReference type="NCBI Taxonomy" id="126569"/>
    <lineage>
        <taxon>Bacteria</taxon>
        <taxon>Bacillati</taxon>
        <taxon>Bacillota</taxon>
        <taxon>Bacilli</taxon>
        <taxon>Bacillales</taxon>
        <taxon>Paenibacillaceae</taxon>
        <taxon>Paenibacillus</taxon>
    </lineage>
</organism>
<keyword evidence="1" id="KW-0472">Membrane</keyword>
<accession>A0ABQ6NQY7</accession>
<proteinExistence type="predicted"/>
<evidence type="ECO:0000256" key="1">
    <source>
        <dbReference type="SAM" id="Phobius"/>
    </source>
</evidence>
<feature type="chain" id="PRO_5046660035" evidence="2">
    <location>
        <begin position="25"/>
        <end position="136"/>
    </location>
</feature>
<dbReference type="Proteomes" id="UP001285921">
    <property type="component" value="Unassembled WGS sequence"/>
</dbReference>
<protein>
    <submittedName>
        <fullName evidence="3">Uncharacterized protein</fullName>
    </submittedName>
</protein>
<reference evidence="3 4" key="1">
    <citation type="submission" date="2023-05" db="EMBL/GenBank/DDBJ databases">
        <title>Draft genome of Paenibacillus sp. CCS26.</title>
        <authorList>
            <person name="Akita H."/>
            <person name="Shinto Y."/>
            <person name="Kimura Z."/>
        </authorList>
    </citation>
    <scope>NUCLEOTIDE SEQUENCE [LARGE SCALE GENOMIC DNA]</scope>
    <source>
        <strain evidence="3 4">CCS26</strain>
    </source>
</reference>
<evidence type="ECO:0000313" key="3">
    <source>
        <dbReference type="EMBL" id="GMK47511.1"/>
    </source>
</evidence>
<feature type="transmembrane region" description="Helical" evidence="1">
    <location>
        <begin position="52"/>
        <end position="74"/>
    </location>
</feature>
<keyword evidence="1" id="KW-1133">Transmembrane helix</keyword>
<sequence length="136" mass="15410">MKKWYSIMIMSAVLFLVRASMAMAAAKANDNPITTLKKEMGFNWGVLNNLGWLFYIIMIPLTLVVIGTLVFCIWKAASFILKVARGKESLNNKMFWIELGVVILFIFLFISGAFLDILEQIYNWTSNQDIGTGTTE</sequence>